<evidence type="ECO:0000313" key="2">
    <source>
        <dbReference type="EMBL" id="CAB4181294.1"/>
    </source>
</evidence>
<dbReference type="InterPro" id="IPR051082">
    <property type="entry name" value="Pentapeptide-BTB/POZ_domain"/>
</dbReference>
<protein>
    <submittedName>
        <fullName evidence="3">Pentapeptide repeat</fullName>
    </submittedName>
</protein>
<dbReference type="Pfam" id="PF00805">
    <property type="entry name" value="Pentapeptide"/>
    <property type="match status" value="2"/>
</dbReference>
<name>A0A6J5RFV7_9CAUD</name>
<reference evidence="3" key="1">
    <citation type="submission" date="2020-05" db="EMBL/GenBank/DDBJ databases">
        <authorList>
            <person name="Chiriac C."/>
            <person name="Salcher M."/>
            <person name="Ghai R."/>
            <person name="Kavagutti S V."/>
        </authorList>
    </citation>
    <scope>NUCLEOTIDE SEQUENCE</scope>
</reference>
<gene>
    <name evidence="2" type="ORF">UFOVP1070_26</name>
    <name evidence="3" type="ORF">UFOVP1302_58</name>
    <name evidence="4" type="ORF">UFOVP1416_54</name>
    <name evidence="1" type="ORF">UFOVP895_61</name>
</gene>
<evidence type="ECO:0000313" key="4">
    <source>
        <dbReference type="EMBL" id="CAB4211866.1"/>
    </source>
</evidence>
<evidence type="ECO:0000313" key="3">
    <source>
        <dbReference type="EMBL" id="CAB4196153.1"/>
    </source>
</evidence>
<proteinExistence type="predicted"/>
<accession>A0A6J5RFV7</accession>
<dbReference type="PANTHER" id="PTHR14136">
    <property type="entry name" value="BTB_POZ DOMAIN-CONTAINING PROTEIN KCTD9"/>
    <property type="match status" value="1"/>
</dbReference>
<dbReference type="InterPro" id="IPR001646">
    <property type="entry name" value="5peptide_repeat"/>
</dbReference>
<dbReference type="EMBL" id="LR797379">
    <property type="protein sequence ID" value="CAB4211866.1"/>
    <property type="molecule type" value="Genomic_DNA"/>
</dbReference>
<sequence>MTTTPNKPTTIQIFSNSGPVLFRTDTAATMRDAAEQAVAQRGNLSGAYLSHANLSRANLSHANLSGAYLSGAYLSGADLSYANLSGADLSYANLSGAYLSGADLSYANLSGAYLSGANLSRAIYRGGIKIGARGLLKTCSRSDGYDFHLFDCEDGGPRVDAGCRWFTLPEAWLHWTPARDATPLGEETFDILVMFEHHIERINAKQHKKLEDK</sequence>
<dbReference type="Gene3D" id="2.160.20.80">
    <property type="entry name" value="E3 ubiquitin-protein ligase SopA"/>
    <property type="match status" value="1"/>
</dbReference>
<dbReference type="SUPFAM" id="SSF141571">
    <property type="entry name" value="Pentapeptide repeat-like"/>
    <property type="match status" value="1"/>
</dbReference>
<dbReference type="PANTHER" id="PTHR14136:SF17">
    <property type="entry name" value="BTB_POZ DOMAIN-CONTAINING PROTEIN KCTD9"/>
    <property type="match status" value="1"/>
</dbReference>
<organism evidence="3">
    <name type="scientific">uncultured Caudovirales phage</name>
    <dbReference type="NCBI Taxonomy" id="2100421"/>
    <lineage>
        <taxon>Viruses</taxon>
        <taxon>Duplodnaviria</taxon>
        <taxon>Heunggongvirae</taxon>
        <taxon>Uroviricota</taxon>
        <taxon>Caudoviricetes</taxon>
        <taxon>Peduoviridae</taxon>
        <taxon>Maltschvirus</taxon>
        <taxon>Maltschvirus maltsch</taxon>
    </lineage>
</organism>
<dbReference type="EMBL" id="LR797017">
    <property type="protein sequence ID" value="CAB4181294.1"/>
    <property type="molecule type" value="Genomic_DNA"/>
</dbReference>
<dbReference type="EMBL" id="LR797245">
    <property type="protein sequence ID" value="CAB4196153.1"/>
    <property type="molecule type" value="Genomic_DNA"/>
</dbReference>
<evidence type="ECO:0000313" key="1">
    <source>
        <dbReference type="EMBL" id="CAB4169664.1"/>
    </source>
</evidence>
<dbReference type="EMBL" id="LR796842">
    <property type="protein sequence ID" value="CAB4169664.1"/>
    <property type="molecule type" value="Genomic_DNA"/>
</dbReference>